<dbReference type="GO" id="GO:0030246">
    <property type="term" value="F:carbohydrate binding"/>
    <property type="evidence" value="ECO:0007669"/>
    <property type="project" value="UniProtKB-KW"/>
</dbReference>
<dbReference type="InterPro" id="IPR016187">
    <property type="entry name" value="CTDL_fold"/>
</dbReference>
<dbReference type="SMART" id="SM00034">
    <property type="entry name" value="CLECT"/>
    <property type="match status" value="1"/>
</dbReference>
<dbReference type="PROSITE" id="PS50041">
    <property type="entry name" value="C_TYPE_LECTIN_2"/>
    <property type="match status" value="1"/>
</dbReference>
<dbReference type="Proteomes" id="UP000694851">
    <property type="component" value="Unplaced"/>
</dbReference>
<dbReference type="GO" id="GO:0005886">
    <property type="term" value="C:plasma membrane"/>
    <property type="evidence" value="ECO:0007669"/>
    <property type="project" value="TreeGrafter"/>
</dbReference>
<feature type="non-terminal residue" evidence="5">
    <location>
        <position position="1"/>
    </location>
</feature>
<dbReference type="InterPro" id="IPR033992">
    <property type="entry name" value="NKR-like_CTLD"/>
</dbReference>
<evidence type="ECO:0000256" key="2">
    <source>
        <dbReference type="ARBA" id="ARBA00022734"/>
    </source>
</evidence>
<comment type="subcellular location">
    <subcellularLocation>
        <location evidence="1">Membrane</location>
        <topology evidence="1">Single-pass membrane protein</topology>
    </subcellularLocation>
</comment>
<dbReference type="PANTHER" id="PTHR46746:SF5">
    <property type="entry name" value="C-TYPE LECTIN DOMAIN-CONTAINING PROTEIN"/>
    <property type="match status" value="1"/>
</dbReference>
<protein>
    <submittedName>
        <fullName evidence="5">Killer cell lectin-like receptor subfamily F member 1</fullName>
    </submittedName>
</protein>
<evidence type="ECO:0000313" key="4">
    <source>
        <dbReference type="Proteomes" id="UP000694851"/>
    </source>
</evidence>
<gene>
    <name evidence="5" type="primary">LOC109375263</name>
</gene>
<reference evidence="5" key="1">
    <citation type="submission" date="2025-08" db="UniProtKB">
        <authorList>
            <consortium name="RefSeq"/>
        </authorList>
    </citation>
    <scope>IDENTIFICATION</scope>
    <source>
        <tissue evidence="5">Muscle</tissue>
    </source>
</reference>
<dbReference type="GeneID" id="109375263"/>
<dbReference type="InterPro" id="IPR001304">
    <property type="entry name" value="C-type_lectin-like"/>
</dbReference>
<dbReference type="CDD" id="cd03593">
    <property type="entry name" value="CLECT_NK_receptors_like"/>
    <property type="match status" value="1"/>
</dbReference>
<dbReference type="InterPro" id="IPR051379">
    <property type="entry name" value="C-type_Lectin_Receptor_IMM"/>
</dbReference>
<sequence length="190" mass="22339">GPHTDSAFDQVMSFFPSNSKMDYSVYRAFGQVQNTERSMKQKPTKHPYHCQHKWTCKANSRLNLCRNDWVQMKEKFYKFFETFKSWIESQKSCSIMKSHLLMIQDEAELDFVQNRIQDGVYYWIALNITHPQKTWAWLDGTPLNPQLFHVRGQVEDHACAVITKTGVFAEKCHGQSYWICQNVISSDEDL</sequence>
<dbReference type="OrthoDB" id="538816at2759"/>
<dbReference type="InterPro" id="IPR016186">
    <property type="entry name" value="C-type_lectin-like/link_sf"/>
</dbReference>
<evidence type="ECO:0000313" key="5">
    <source>
        <dbReference type="RefSeq" id="XP_019486098.1"/>
    </source>
</evidence>
<dbReference type="PANTHER" id="PTHR46746">
    <property type="entry name" value="KILLER CELL LECTIN-LIKE RECEPTOR SUBFAMILY F MEMBER 2"/>
    <property type="match status" value="1"/>
</dbReference>
<feature type="domain" description="C-type lectin" evidence="3">
    <location>
        <begin position="72"/>
        <end position="181"/>
    </location>
</feature>
<proteinExistence type="predicted"/>
<dbReference type="RefSeq" id="XP_019486098.1">
    <property type="nucleotide sequence ID" value="XM_019630553.1"/>
</dbReference>
<organism evidence="4 5">
    <name type="scientific">Hipposideros armiger</name>
    <name type="common">Great Himalayan leaf-nosed bat</name>
    <dbReference type="NCBI Taxonomy" id="186990"/>
    <lineage>
        <taxon>Eukaryota</taxon>
        <taxon>Metazoa</taxon>
        <taxon>Chordata</taxon>
        <taxon>Craniata</taxon>
        <taxon>Vertebrata</taxon>
        <taxon>Euteleostomi</taxon>
        <taxon>Mammalia</taxon>
        <taxon>Eutheria</taxon>
        <taxon>Laurasiatheria</taxon>
        <taxon>Chiroptera</taxon>
        <taxon>Yinpterochiroptera</taxon>
        <taxon>Rhinolophoidea</taxon>
        <taxon>Hipposideridae</taxon>
        <taxon>Hipposideros</taxon>
    </lineage>
</organism>
<dbReference type="Gene3D" id="3.10.100.10">
    <property type="entry name" value="Mannose-Binding Protein A, subunit A"/>
    <property type="match status" value="1"/>
</dbReference>
<dbReference type="Pfam" id="PF00059">
    <property type="entry name" value="Lectin_C"/>
    <property type="match status" value="1"/>
</dbReference>
<keyword evidence="2" id="KW-0430">Lectin</keyword>
<evidence type="ECO:0000256" key="1">
    <source>
        <dbReference type="ARBA" id="ARBA00004167"/>
    </source>
</evidence>
<accession>A0A8B7QEN2</accession>
<name>A0A8B7QEN2_HIPAR</name>
<keyword evidence="4" id="KW-1185">Reference proteome</keyword>
<evidence type="ECO:0000259" key="3">
    <source>
        <dbReference type="PROSITE" id="PS50041"/>
    </source>
</evidence>
<dbReference type="KEGG" id="hai:109375263"/>
<dbReference type="SUPFAM" id="SSF56436">
    <property type="entry name" value="C-type lectin-like"/>
    <property type="match status" value="1"/>
</dbReference>
<dbReference type="AlphaFoldDB" id="A0A8B7QEN2"/>